<dbReference type="InterPro" id="IPR002315">
    <property type="entry name" value="tRNA-synt_gly"/>
</dbReference>
<dbReference type="InterPro" id="IPR027031">
    <property type="entry name" value="Gly-tRNA_synthase/POLG2"/>
</dbReference>
<comment type="similarity">
    <text evidence="1">Belongs to the class-II aminoacyl-tRNA synthetase family.</text>
</comment>
<dbReference type="PRINTS" id="PR01043">
    <property type="entry name" value="TRNASYNTHGLY"/>
</dbReference>
<evidence type="ECO:0000256" key="4">
    <source>
        <dbReference type="ARBA" id="ARBA00022598"/>
    </source>
</evidence>
<evidence type="ECO:0000259" key="9">
    <source>
        <dbReference type="PROSITE" id="PS50862"/>
    </source>
</evidence>
<dbReference type="InterPro" id="IPR033731">
    <property type="entry name" value="GlyRS-like_core"/>
</dbReference>
<evidence type="ECO:0000256" key="3">
    <source>
        <dbReference type="ARBA" id="ARBA00022490"/>
    </source>
</evidence>
<gene>
    <name evidence="10" type="ORF">METZ01_LOCUS25961</name>
</gene>
<accession>A0A381Q4U0</accession>
<dbReference type="InterPro" id="IPR006195">
    <property type="entry name" value="aa-tRNA-synth_II"/>
</dbReference>
<dbReference type="Pfam" id="PF03129">
    <property type="entry name" value="HGTP_anticodon"/>
    <property type="match status" value="1"/>
</dbReference>
<dbReference type="PANTHER" id="PTHR10745">
    <property type="entry name" value="GLYCYL-TRNA SYNTHETASE/DNA POLYMERASE SUBUNIT GAMMA-2"/>
    <property type="match status" value="1"/>
</dbReference>
<organism evidence="10">
    <name type="scientific">marine metagenome</name>
    <dbReference type="NCBI Taxonomy" id="408172"/>
    <lineage>
        <taxon>unclassified sequences</taxon>
        <taxon>metagenomes</taxon>
        <taxon>ecological metagenomes</taxon>
    </lineage>
</organism>
<protein>
    <recommendedName>
        <fullName evidence="2">glycine--tRNA ligase</fullName>
        <ecNumber evidence="2">6.1.1.14</ecNumber>
    </recommendedName>
</protein>
<dbReference type="EC" id="6.1.1.14" evidence="2"/>
<dbReference type="PROSITE" id="PS50862">
    <property type="entry name" value="AA_TRNA_LIGASE_II"/>
    <property type="match status" value="1"/>
</dbReference>
<dbReference type="InterPro" id="IPR004154">
    <property type="entry name" value="Anticodon-bd"/>
</dbReference>
<evidence type="ECO:0000313" key="10">
    <source>
        <dbReference type="EMBL" id="SUZ73107.1"/>
    </source>
</evidence>
<dbReference type="FunFam" id="3.40.50.800:FF:000002">
    <property type="entry name" value="Glycine--tRNA ligase"/>
    <property type="match status" value="1"/>
</dbReference>
<dbReference type="Gene3D" id="3.40.50.800">
    <property type="entry name" value="Anticodon-binding domain"/>
    <property type="match status" value="1"/>
</dbReference>
<evidence type="ECO:0000256" key="2">
    <source>
        <dbReference type="ARBA" id="ARBA00012829"/>
    </source>
</evidence>
<keyword evidence="8" id="KW-0030">Aminoacyl-tRNA synthetase</keyword>
<dbReference type="GO" id="GO:0006426">
    <property type="term" value="P:glycyl-tRNA aminoacylation"/>
    <property type="evidence" value="ECO:0007669"/>
    <property type="project" value="InterPro"/>
</dbReference>
<dbReference type="GO" id="GO:0005524">
    <property type="term" value="F:ATP binding"/>
    <property type="evidence" value="ECO:0007669"/>
    <property type="project" value="UniProtKB-KW"/>
</dbReference>
<keyword evidence="6" id="KW-0067">ATP-binding</keyword>
<proteinExistence type="inferred from homology"/>
<dbReference type="InterPro" id="IPR002314">
    <property type="entry name" value="aa-tRNA-synt_IIb"/>
</dbReference>
<reference evidence="10" key="1">
    <citation type="submission" date="2018-05" db="EMBL/GenBank/DDBJ databases">
        <authorList>
            <person name="Lanie J.A."/>
            <person name="Ng W.-L."/>
            <person name="Kazmierczak K.M."/>
            <person name="Andrzejewski T.M."/>
            <person name="Davidsen T.M."/>
            <person name="Wayne K.J."/>
            <person name="Tettelin H."/>
            <person name="Glass J.I."/>
            <person name="Rusch D."/>
            <person name="Podicherti R."/>
            <person name="Tsui H.-C.T."/>
            <person name="Winkler M.E."/>
        </authorList>
    </citation>
    <scope>NUCLEOTIDE SEQUENCE</scope>
</reference>
<dbReference type="CDD" id="cd00774">
    <property type="entry name" value="GlyRS-like_core"/>
    <property type="match status" value="1"/>
</dbReference>
<dbReference type="Pfam" id="PF00587">
    <property type="entry name" value="tRNA-synt_2b"/>
    <property type="match status" value="1"/>
</dbReference>
<dbReference type="GO" id="GO:0044281">
    <property type="term" value="P:small molecule metabolic process"/>
    <property type="evidence" value="ECO:0007669"/>
    <property type="project" value="UniProtKB-ARBA"/>
</dbReference>
<evidence type="ECO:0000256" key="6">
    <source>
        <dbReference type="ARBA" id="ARBA00022840"/>
    </source>
</evidence>
<keyword evidence="7" id="KW-0648">Protein biosynthesis</keyword>
<keyword evidence="4" id="KW-0436">Ligase</keyword>
<dbReference type="EMBL" id="UINC01001168">
    <property type="protein sequence ID" value="SUZ73107.1"/>
    <property type="molecule type" value="Genomic_DNA"/>
</dbReference>
<name>A0A381Q4U0_9ZZZZ</name>
<sequence>MSEKHLDKIISLCKRRGFVFPNSEIYGGLKASYDYGPMGVELKKSISELWWKEMTQLHQNIVGIDSAIMVHPDVWKASGHIENFNDPMTDNKDSKKRYRVDDLLSQQKSKVIDTLCDSLNIKNTNDNSIFDHIAHTLLNKGSDGEGILEKAKVVDPHSGSIGKWTIPVQFNLMFKTDSGPSEKTGKEIYLRPETAQGMFINYLLIQNSMRLKIPFGIAQIGKAFRNEIVARNFIFRTREFEQMEMQYFVHPSKDKENIELWKQKRFDFYLDQLGISKSSLQFHQHDDKELAHYAKDAYDIQYKFPFGWGEIEGIHNRTDFDLKQHEKISGKNMTYFDSTNNKKYHPYIVETSAGLNRIFLMVLCNAYFEDTENNRVVLKLPFALAPNKAVICPLVKKDNLPERAMNIFSDLNKQYPCIYDEQGSIGKRYYRQDEAGTPFGITIDHQTLEDNTVTIRERDSMKQTRIDENKICDFLK</sequence>
<dbReference type="Gene3D" id="3.30.930.10">
    <property type="entry name" value="Bira Bifunctional Protein, Domain 2"/>
    <property type="match status" value="1"/>
</dbReference>
<evidence type="ECO:0000256" key="5">
    <source>
        <dbReference type="ARBA" id="ARBA00022741"/>
    </source>
</evidence>
<keyword evidence="3" id="KW-0963">Cytoplasm</keyword>
<dbReference type="PANTHER" id="PTHR10745:SF8">
    <property type="entry name" value="DNA POLYMERASE SUBUNIT GAMMA-2, MITOCHONDRIAL"/>
    <property type="match status" value="1"/>
</dbReference>
<dbReference type="AlphaFoldDB" id="A0A381Q4U0"/>
<evidence type="ECO:0000256" key="1">
    <source>
        <dbReference type="ARBA" id="ARBA00008226"/>
    </source>
</evidence>
<dbReference type="GO" id="GO:0004820">
    <property type="term" value="F:glycine-tRNA ligase activity"/>
    <property type="evidence" value="ECO:0007669"/>
    <property type="project" value="UniProtKB-EC"/>
</dbReference>
<keyword evidence="5" id="KW-0547">Nucleotide-binding</keyword>
<dbReference type="NCBIfam" id="TIGR00389">
    <property type="entry name" value="glyS_dimeric"/>
    <property type="match status" value="1"/>
</dbReference>
<dbReference type="SUPFAM" id="SSF55681">
    <property type="entry name" value="Class II aaRS and biotin synthetases"/>
    <property type="match status" value="1"/>
</dbReference>
<dbReference type="InterPro" id="IPR036621">
    <property type="entry name" value="Anticodon-bd_dom_sf"/>
</dbReference>
<dbReference type="GO" id="GO:0005737">
    <property type="term" value="C:cytoplasm"/>
    <property type="evidence" value="ECO:0007669"/>
    <property type="project" value="InterPro"/>
</dbReference>
<dbReference type="SUPFAM" id="SSF52954">
    <property type="entry name" value="Class II aaRS ABD-related"/>
    <property type="match status" value="1"/>
</dbReference>
<evidence type="ECO:0000256" key="8">
    <source>
        <dbReference type="ARBA" id="ARBA00023146"/>
    </source>
</evidence>
<evidence type="ECO:0000256" key="7">
    <source>
        <dbReference type="ARBA" id="ARBA00022917"/>
    </source>
</evidence>
<feature type="domain" description="Aminoacyl-transfer RNA synthetases class-II family profile" evidence="9">
    <location>
        <begin position="173"/>
        <end position="386"/>
    </location>
</feature>
<dbReference type="InterPro" id="IPR045864">
    <property type="entry name" value="aa-tRNA-synth_II/BPL/LPL"/>
</dbReference>
<dbReference type="NCBIfam" id="NF003211">
    <property type="entry name" value="PRK04173.1"/>
    <property type="match status" value="1"/>
</dbReference>